<sequence>MTRSGVSSLCLSALSISSPGEPFNCKTLQTSSQLGSMPSLACSEDDDSMSTANPSSSTESLGRGLVRGWGSVESRRGYVDLSALTSTNRNRACTPLRRLPQPDAVSTLTTHDCGQSQGPAWGYFVDTPMEDQEEEAMTW</sequence>
<dbReference type="EMBL" id="OU594959">
    <property type="protein sequence ID" value="CAG9282970.1"/>
    <property type="molecule type" value="Genomic_DNA"/>
</dbReference>
<gene>
    <name evidence="2" type="ORF">PTTT1_LOCUS21304</name>
</gene>
<protein>
    <submittedName>
        <fullName evidence="2">Uncharacterized protein</fullName>
    </submittedName>
</protein>
<dbReference type="AlphaFoldDB" id="A0A8J9S5R9"/>
<proteinExistence type="predicted"/>
<evidence type="ECO:0000256" key="1">
    <source>
        <dbReference type="SAM" id="MobiDB-lite"/>
    </source>
</evidence>
<feature type="region of interest" description="Disordered" evidence="1">
    <location>
        <begin position="29"/>
        <end position="63"/>
    </location>
</feature>
<evidence type="ECO:0000313" key="2">
    <source>
        <dbReference type="EMBL" id="CAG9282970.1"/>
    </source>
</evidence>
<organism evidence="2">
    <name type="scientific">Phaeodactylum tricornutum</name>
    <name type="common">Diatom</name>
    <dbReference type="NCBI Taxonomy" id="2850"/>
    <lineage>
        <taxon>Eukaryota</taxon>
        <taxon>Sar</taxon>
        <taxon>Stramenopiles</taxon>
        <taxon>Ochrophyta</taxon>
        <taxon>Bacillariophyta</taxon>
        <taxon>Bacillariophyceae</taxon>
        <taxon>Bacillariophycidae</taxon>
        <taxon>Naviculales</taxon>
        <taxon>Phaeodactylaceae</taxon>
        <taxon>Phaeodactylum</taxon>
    </lineage>
</organism>
<reference evidence="2" key="1">
    <citation type="submission" date="2022-02" db="EMBL/GenBank/DDBJ databases">
        <authorList>
            <person name="Giguere J D."/>
        </authorList>
    </citation>
    <scope>NUCLEOTIDE SEQUENCE</scope>
    <source>
        <strain evidence="2">CCAP 1055/1</strain>
    </source>
</reference>
<name>A0A8J9S5R9_PHATR</name>
<accession>A0A8J9S5R9</accession>
<feature type="compositionally biased region" description="Polar residues" evidence="1">
    <location>
        <begin position="49"/>
        <end position="60"/>
    </location>
</feature>
<dbReference type="Proteomes" id="UP000836788">
    <property type="component" value="Chromosome 18"/>
</dbReference>